<dbReference type="SUPFAM" id="SSF46785">
    <property type="entry name" value="Winged helix' DNA-binding domain"/>
    <property type="match status" value="1"/>
</dbReference>
<dbReference type="Gene3D" id="2.30.30.90">
    <property type="match status" value="1"/>
</dbReference>
<dbReference type="EMBL" id="JAENHO010000013">
    <property type="protein sequence ID" value="MBL7260214.1"/>
    <property type="molecule type" value="Genomic_DNA"/>
</dbReference>
<dbReference type="PANTHER" id="PTHR33238">
    <property type="entry name" value="IRON (METAL) DEPENDENT REPRESSOR, DTXR FAMILY"/>
    <property type="match status" value="1"/>
</dbReference>
<evidence type="ECO:0000256" key="6">
    <source>
        <dbReference type="ARBA" id="ARBA00023125"/>
    </source>
</evidence>
<sequence length="226" mass="24666">MYLRVILECEEEGVPPLSARIVERLGRRAPTVHKAVDRLKQHRLITVDESRRLNLTRPGRRRAVAVMRKHRLAELMLVDLFGVPYDQAHREADQLQHALSDRVEQVLFRKLGYPVRSPYGNPIPGLTAIGGPPSARRRARGQAPLATPGLSGAVVVQRIGEWVQAHHALLMELAAAGVRPGRVVTVIQRPAAVVVGGVQLPEPLARGIVVTTDLDQAYGSSAQAAA</sequence>
<feature type="domain" description="HTH dtxR-type" evidence="8">
    <location>
        <begin position="1"/>
        <end position="47"/>
    </location>
</feature>
<keyword evidence="12" id="KW-1185">Reference proteome</keyword>
<dbReference type="SMART" id="SM00529">
    <property type="entry name" value="HTH_DTXR"/>
    <property type="match status" value="1"/>
</dbReference>
<evidence type="ECO:0000313" key="11">
    <source>
        <dbReference type="EMBL" id="MBL7260214.1"/>
    </source>
</evidence>
<dbReference type="InterPro" id="IPR036388">
    <property type="entry name" value="WH-like_DNA-bd_sf"/>
</dbReference>
<evidence type="ECO:0000256" key="4">
    <source>
        <dbReference type="ARBA" id="ARBA00023004"/>
    </source>
</evidence>
<protein>
    <submittedName>
        <fullName evidence="11">Metal-dependent transcriptional regulator</fullName>
    </submittedName>
</protein>
<dbReference type="SUPFAM" id="SSF50037">
    <property type="entry name" value="C-terminal domain of transcriptional repressors"/>
    <property type="match status" value="1"/>
</dbReference>
<dbReference type="InterPro" id="IPR050536">
    <property type="entry name" value="DtxR_MntR_Metal-Reg"/>
</dbReference>
<name>A0ABS1W0H6_9ACTN</name>
<evidence type="ECO:0000313" key="12">
    <source>
        <dbReference type="Proteomes" id="UP000598996"/>
    </source>
</evidence>
<dbReference type="Proteomes" id="UP000598996">
    <property type="component" value="Unassembled WGS sequence"/>
</dbReference>
<gene>
    <name evidence="11" type="ORF">JKJ07_38535</name>
</gene>
<dbReference type="InterPro" id="IPR007167">
    <property type="entry name" value="Fe-transptr_FeoA-like"/>
</dbReference>
<accession>A0ABS1W0H6</accession>
<evidence type="ECO:0000259" key="9">
    <source>
        <dbReference type="Pfam" id="PF02742"/>
    </source>
</evidence>
<feature type="domain" description="Iron dependent repressor metal binding and dimerisation" evidence="9">
    <location>
        <begin position="56"/>
        <end position="124"/>
    </location>
</feature>
<keyword evidence="5" id="KW-0805">Transcription regulation</keyword>
<comment type="similarity">
    <text evidence="2">Belongs to the DtxR/MntR family.</text>
</comment>
<dbReference type="InterPro" id="IPR022689">
    <property type="entry name" value="Iron_dep_repressor"/>
</dbReference>
<dbReference type="Gene3D" id="1.10.10.10">
    <property type="entry name" value="Winged helix-like DNA-binding domain superfamily/Winged helix DNA-binding domain"/>
    <property type="match status" value="1"/>
</dbReference>
<organism evidence="11 12">
    <name type="scientific">Paractinoplanes lichenicola</name>
    <dbReference type="NCBI Taxonomy" id="2802976"/>
    <lineage>
        <taxon>Bacteria</taxon>
        <taxon>Bacillati</taxon>
        <taxon>Actinomycetota</taxon>
        <taxon>Actinomycetes</taxon>
        <taxon>Micromonosporales</taxon>
        <taxon>Micromonosporaceae</taxon>
        <taxon>Paractinoplanes</taxon>
    </lineage>
</organism>
<dbReference type="InterPro" id="IPR008988">
    <property type="entry name" value="Transcriptional_repressor_C"/>
</dbReference>
<comment type="subcellular location">
    <subcellularLocation>
        <location evidence="1">Cytoplasm</location>
    </subcellularLocation>
</comment>
<dbReference type="Pfam" id="PF02742">
    <property type="entry name" value="Fe_dep_repr_C"/>
    <property type="match status" value="1"/>
</dbReference>
<evidence type="ECO:0000256" key="3">
    <source>
        <dbReference type="ARBA" id="ARBA00011738"/>
    </source>
</evidence>
<reference evidence="11 12" key="1">
    <citation type="submission" date="2021-01" db="EMBL/GenBank/DDBJ databases">
        <title>Actinoplanes sp. nov. LDG1-01 isolated from lichen.</title>
        <authorList>
            <person name="Saeng-In P."/>
            <person name="Phongsopitanun W."/>
            <person name="Kanchanasin P."/>
            <person name="Yuki M."/>
            <person name="Kudo T."/>
            <person name="Ohkuma M."/>
            <person name="Tanasupawat S."/>
        </authorList>
    </citation>
    <scope>NUCLEOTIDE SEQUENCE [LARGE SCALE GENOMIC DNA]</scope>
    <source>
        <strain evidence="11 12">LDG1-01</strain>
    </source>
</reference>
<evidence type="ECO:0000256" key="7">
    <source>
        <dbReference type="ARBA" id="ARBA00023163"/>
    </source>
</evidence>
<evidence type="ECO:0000256" key="1">
    <source>
        <dbReference type="ARBA" id="ARBA00004496"/>
    </source>
</evidence>
<evidence type="ECO:0000256" key="2">
    <source>
        <dbReference type="ARBA" id="ARBA00007871"/>
    </source>
</evidence>
<dbReference type="InterPro" id="IPR001367">
    <property type="entry name" value="Fe_dep_repressor"/>
</dbReference>
<evidence type="ECO:0000256" key="5">
    <source>
        <dbReference type="ARBA" id="ARBA00023015"/>
    </source>
</evidence>
<keyword evidence="4" id="KW-0408">Iron</keyword>
<keyword evidence="6" id="KW-0238">DNA-binding</keyword>
<evidence type="ECO:0000259" key="8">
    <source>
        <dbReference type="Pfam" id="PF01325"/>
    </source>
</evidence>
<feature type="domain" description="Ferrous iron transporter FeoA-like" evidence="10">
    <location>
        <begin position="145"/>
        <end position="211"/>
    </location>
</feature>
<dbReference type="InterPro" id="IPR036390">
    <property type="entry name" value="WH_DNA-bd_sf"/>
</dbReference>
<dbReference type="InterPro" id="IPR038157">
    <property type="entry name" value="FeoA_core_dom"/>
</dbReference>
<comment type="caution">
    <text evidence="11">The sequence shown here is derived from an EMBL/GenBank/DDBJ whole genome shotgun (WGS) entry which is preliminary data.</text>
</comment>
<dbReference type="InterPro" id="IPR022687">
    <property type="entry name" value="HTH_DTXR"/>
</dbReference>
<proteinExistence type="inferred from homology"/>
<dbReference type="SUPFAM" id="SSF47979">
    <property type="entry name" value="Iron-dependent repressor protein, dimerization domain"/>
    <property type="match status" value="1"/>
</dbReference>
<evidence type="ECO:0000259" key="10">
    <source>
        <dbReference type="Pfam" id="PF04023"/>
    </source>
</evidence>
<comment type="subunit">
    <text evidence="3">Homodimer.</text>
</comment>
<dbReference type="InterPro" id="IPR036421">
    <property type="entry name" value="Fe_dep_repressor_sf"/>
</dbReference>
<dbReference type="PANTHER" id="PTHR33238:SF10">
    <property type="entry name" value="IRON-DEPENDENT REPRESSOR IDER"/>
    <property type="match status" value="1"/>
</dbReference>
<dbReference type="Pfam" id="PF01325">
    <property type="entry name" value="Fe_dep_repress"/>
    <property type="match status" value="1"/>
</dbReference>
<keyword evidence="7" id="KW-0804">Transcription</keyword>
<dbReference type="Pfam" id="PF04023">
    <property type="entry name" value="FeoA"/>
    <property type="match status" value="1"/>
</dbReference>